<evidence type="ECO:0000256" key="3">
    <source>
        <dbReference type="SAM" id="MobiDB-lite"/>
    </source>
</evidence>
<dbReference type="InterPro" id="IPR012677">
    <property type="entry name" value="Nucleotide-bd_a/b_plait_sf"/>
</dbReference>
<feature type="region of interest" description="Disordered" evidence="3">
    <location>
        <begin position="1"/>
        <end position="99"/>
    </location>
</feature>
<dbReference type="GO" id="GO:0003723">
    <property type="term" value="F:RNA binding"/>
    <property type="evidence" value="ECO:0007669"/>
    <property type="project" value="UniProtKB-UniRule"/>
</dbReference>
<dbReference type="HOGENOM" id="CLU_024285_0_0_1"/>
<feature type="compositionally biased region" description="Acidic residues" evidence="3">
    <location>
        <begin position="54"/>
        <end position="69"/>
    </location>
</feature>
<feature type="region of interest" description="Disordered" evidence="3">
    <location>
        <begin position="508"/>
        <end position="539"/>
    </location>
</feature>
<evidence type="ECO:0000256" key="2">
    <source>
        <dbReference type="PROSITE-ProRule" id="PRU00176"/>
    </source>
</evidence>
<evidence type="ECO:0000313" key="5">
    <source>
        <dbReference type="EnsemblPlants" id="LPERR10G02690.2"/>
    </source>
</evidence>
<feature type="compositionally biased region" description="Low complexity" evidence="3">
    <location>
        <begin position="74"/>
        <end position="88"/>
    </location>
</feature>
<feature type="compositionally biased region" description="Basic and acidic residues" evidence="3">
    <location>
        <begin position="386"/>
        <end position="411"/>
    </location>
</feature>
<reference evidence="6" key="2">
    <citation type="submission" date="2013-12" db="EMBL/GenBank/DDBJ databases">
        <authorList>
            <person name="Yu Y."/>
            <person name="Lee S."/>
            <person name="de Baynast K."/>
            <person name="Wissotski M."/>
            <person name="Liu L."/>
            <person name="Talag J."/>
            <person name="Goicoechea J."/>
            <person name="Angelova A."/>
            <person name="Jetty R."/>
            <person name="Kudrna D."/>
            <person name="Golser W."/>
            <person name="Rivera L."/>
            <person name="Zhang J."/>
            <person name="Wing R."/>
        </authorList>
    </citation>
    <scope>NUCLEOTIDE SEQUENCE</scope>
</reference>
<dbReference type="CDD" id="cd00590">
    <property type="entry name" value="RRM_SF"/>
    <property type="match status" value="1"/>
</dbReference>
<evidence type="ECO:0000259" key="4">
    <source>
        <dbReference type="PROSITE" id="PS50102"/>
    </source>
</evidence>
<accession>A0A0D9XI41</accession>
<feature type="compositionally biased region" description="Basic and acidic residues" evidence="3">
    <location>
        <begin position="326"/>
        <end position="342"/>
    </location>
</feature>
<reference evidence="5 6" key="1">
    <citation type="submission" date="2012-08" db="EMBL/GenBank/DDBJ databases">
        <title>Oryza genome evolution.</title>
        <authorList>
            <person name="Wing R.A."/>
        </authorList>
    </citation>
    <scope>NUCLEOTIDE SEQUENCE</scope>
</reference>
<organism evidence="5 6">
    <name type="scientific">Leersia perrieri</name>
    <dbReference type="NCBI Taxonomy" id="77586"/>
    <lineage>
        <taxon>Eukaryota</taxon>
        <taxon>Viridiplantae</taxon>
        <taxon>Streptophyta</taxon>
        <taxon>Embryophyta</taxon>
        <taxon>Tracheophyta</taxon>
        <taxon>Spermatophyta</taxon>
        <taxon>Magnoliopsida</taxon>
        <taxon>Liliopsida</taxon>
        <taxon>Poales</taxon>
        <taxon>Poaceae</taxon>
        <taxon>BOP clade</taxon>
        <taxon>Oryzoideae</taxon>
        <taxon>Oryzeae</taxon>
        <taxon>Oryzinae</taxon>
        <taxon>Leersia</taxon>
    </lineage>
</organism>
<reference evidence="5" key="3">
    <citation type="submission" date="2015-04" db="UniProtKB">
        <authorList>
            <consortium name="EnsemblPlants"/>
        </authorList>
    </citation>
    <scope>IDENTIFICATION</scope>
</reference>
<evidence type="ECO:0000313" key="6">
    <source>
        <dbReference type="Proteomes" id="UP000032180"/>
    </source>
</evidence>
<dbReference type="Pfam" id="PF00076">
    <property type="entry name" value="RRM_1"/>
    <property type="match status" value="1"/>
</dbReference>
<dbReference type="PROSITE" id="PS50102">
    <property type="entry name" value="RRM"/>
    <property type="match status" value="1"/>
</dbReference>
<evidence type="ECO:0000256" key="1">
    <source>
        <dbReference type="ARBA" id="ARBA00022884"/>
    </source>
</evidence>
<feature type="region of interest" description="Disordered" evidence="3">
    <location>
        <begin position="129"/>
        <end position="220"/>
    </location>
</feature>
<feature type="domain" description="RRM" evidence="4">
    <location>
        <begin position="225"/>
        <end position="301"/>
    </location>
</feature>
<dbReference type="SMART" id="SM00360">
    <property type="entry name" value="RRM"/>
    <property type="match status" value="1"/>
</dbReference>
<proteinExistence type="predicted"/>
<dbReference type="EnsemblPlants" id="LPERR10G02690.2">
    <property type="protein sequence ID" value="LPERR10G02690.2"/>
    <property type="gene ID" value="LPERR10G02690"/>
</dbReference>
<protein>
    <recommendedName>
        <fullName evidence="4">RRM domain-containing protein</fullName>
    </recommendedName>
</protein>
<dbReference type="Gramene" id="LPERR10G02690.2">
    <property type="protein sequence ID" value="LPERR10G02690.2"/>
    <property type="gene ID" value="LPERR10G02690"/>
</dbReference>
<name>A0A0D9XI41_9ORYZ</name>
<dbReference type="AlphaFoldDB" id="A0A0D9XI41"/>
<dbReference type="InterPro" id="IPR035979">
    <property type="entry name" value="RBD_domain_sf"/>
</dbReference>
<feature type="compositionally biased region" description="Basic residues" evidence="3">
    <location>
        <begin position="448"/>
        <end position="458"/>
    </location>
</feature>
<dbReference type="SUPFAM" id="SSF54928">
    <property type="entry name" value="RNA-binding domain, RBD"/>
    <property type="match status" value="1"/>
</dbReference>
<dbReference type="Gene3D" id="3.30.70.330">
    <property type="match status" value="1"/>
</dbReference>
<dbReference type="PANTHER" id="PTHR21245">
    <property type="entry name" value="HETEROGENEOUS NUCLEAR RIBONUCLEOPROTEIN"/>
    <property type="match status" value="1"/>
</dbReference>
<keyword evidence="6" id="KW-1185">Reference proteome</keyword>
<keyword evidence="1 2" id="KW-0694">RNA-binding</keyword>
<sequence>MPPAAAAEISPPTPAADGETMPETADAGVTAGVESDGGKEMVPEEATALKPDAAEEPEEEDPEEAEEGTEEARAAAGGDAAAAVAESGVVREEAGDGDTALEVAITDGGDHETRVEPPVEVPKEMAVAMAISDGGNRKTGVEPVDEEEPNDVMEAADEEPIEMDDEEPEEEPEEVVEDAEEPDNEEPEELELEEEGPADKDAEEGDEEDEPMEEATNVSEEEAMVEVYLEHFPCSWDESRIKECCKGYGSIQNVRIMRSKKKVFSFVEFSSRKSALACIEGINNAEISDGEVKLAASLARPPCKVQLANESSMGGLKVHTSSTPKSPDKSKMKKDHRDEIAVKKPQRKLLKGDESKLPYQDDVEVPQISTLSKGKAKVRKHQNTSFDEKPSKKARKNGDESKLPSQDEGKDGKRKNTSVNERPLKKAWKNRKLPSQGDLEEPETSNHSKGKRRVRKSKNTTVNEIPAEKAWRNRNMKYPAGSRYATNNQAYPSVGATSKSKLHAHDLEPHAGFIPPSNRVQRTRAHDRQRTAPYNIHHSSGFSYARERIAPQPAYSVHTSNAAGVERRVQ</sequence>
<dbReference type="InterPro" id="IPR000504">
    <property type="entry name" value="RRM_dom"/>
</dbReference>
<dbReference type="Proteomes" id="UP000032180">
    <property type="component" value="Chromosome 10"/>
</dbReference>
<feature type="compositionally biased region" description="Acidic residues" evidence="3">
    <location>
        <begin position="143"/>
        <end position="220"/>
    </location>
</feature>
<feature type="region of interest" description="Disordered" evidence="3">
    <location>
        <begin position="309"/>
        <end position="474"/>
    </location>
</feature>